<sequence length="133" mass="15579">MGIFPIPTRKKRHSVKQLYSTIQSANLDFSATQGWATRDPRATCGLLRQSEKIRFEPMFLSRAQSKIHLLCFTNRKTKYLKVLLLKDHQLSLEDEVTRFQDFKKTEPKFHLLCYPITADIDTAHEELQLELID</sequence>
<dbReference type="Proteomes" id="UP000887159">
    <property type="component" value="Unassembled WGS sequence"/>
</dbReference>
<evidence type="ECO:0000313" key="2">
    <source>
        <dbReference type="Proteomes" id="UP000887159"/>
    </source>
</evidence>
<dbReference type="EMBL" id="BMAU01021135">
    <property type="protein sequence ID" value="GFX91661.1"/>
    <property type="molecule type" value="Genomic_DNA"/>
</dbReference>
<dbReference type="AlphaFoldDB" id="A0A8X6RAS9"/>
<reference evidence="1" key="1">
    <citation type="submission" date="2020-08" db="EMBL/GenBank/DDBJ databases">
        <title>Multicomponent nature underlies the extraordinary mechanical properties of spider dragline silk.</title>
        <authorList>
            <person name="Kono N."/>
            <person name="Nakamura H."/>
            <person name="Mori M."/>
            <person name="Yoshida Y."/>
            <person name="Ohtoshi R."/>
            <person name="Malay A.D."/>
            <person name="Moran D.A.P."/>
            <person name="Tomita M."/>
            <person name="Numata K."/>
            <person name="Arakawa K."/>
        </authorList>
    </citation>
    <scope>NUCLEOTIDE SEQUENCE</scope>
</reference>
<proteinExistence type="predicted"/>
<keyword evidence="2" id="KW-1185">Reference proteome</keyword>
<name>A0A8X6RAS9_TRICX</name>
<protein>
    <submittedName>
        <fullName evidence="1">Uncharacterized protein</fullName>
    </submittedName>
</protein>
<organism evidence="1 2">
    <name type="scientific">Trichonephila clavipes</name>
    <name type="common">Golden silk orbweaver</name>
    <name type="synonym">Nephila clavipes</name>
    <dbReference type="NCBI Taxonomy" id="2585209"/>
    <lineage>
        <taxon>Eukaryota</taxon>
        <taxon>Metazoa</taxon>
        <taxon>Ecdysozoa</taxon>
        <taxon>Arthropoda</taxon>
        <taxon>Chelicerata</taxon>
        <taxon>Arachnida</taxon>
        <taxon>Araneae</taxon>
        <taxon>Araneomorphae</taxon>
        <taxon>Entelegynae</taxon>
        <taxon>Araneoidea</taxon>
        <taxon>Nephilidae</taxon>
        <taxon>Trichonephila</taxon>
    </lineage>
</organism>
<comment type="caution">
    <text evidence="1">The sequence shown here is derived from an EMBL/GenBank/DDBJ whole genome shotgun (WGS) entry which is preliminary data.</text>
</comment>
<accession>A0A8X6RAS9</accession>
<evidence type="ECO:0000313" key="1">
    <source>
        <dbReference type="EMBL" id="GFX91661.1"/>
    </source>
</evidence>
<gene>
    <name evidence="1" type="ORF">TNCV_3682471</name>
</gene>